<evidence type="ECO:0000313" key="1">
    <source>
        <dbReference type="EMBL" id="DAE22036.1"/>
    </source>
</evidence>
<sequence length="76" mass="8860">MKLDLNTKRWMEIKETFGNEVAIVNRYYISGKDHPAEASMLDQVHFLYYDGSVSEQELDEAVEDVYDSLVAKEKQQ</sequence>
<accession>A0A8S5QTR3</accession>
<name>A0A8S5QTR3_9CAUD</name>
<organism evidence="1">
    <name type="scientific">Podoviridae sp. ctRnx2</name>
    <dbReference type="NCBI Taxonomy" id="2826555"/>
    <lineage>
        <taxon>Viruses</taxon>
        <taxon>Duplodnaviria</taxon>
        <taxon>Heunggongvirae</taxon>
        <taxon>Uroviricota</taxon>
        <taxon>Caudoviricetes</taxon>
    </lineage>
</organism>
<proteinExistence type="predicted"/>
<reference evidence="1" key="1">
    <citation type="journal article" date="2021" name="Proc. Natl. Acad. Sci. U.S.A.">
        <title>A Catalog of Tens of Thousands of Viruses from Human Metagenomes Reveals Hidden Associations with Chronic Diseases.</title>
        <authorList>
            <person name="Tisza M.J."/>
            <person name="Buck C.B."/>
        </authorList>
    </citation>
    <scope>NUCLEOTIDE SEQUENCE</scope>
    <source>
        <strain evidence="1">CtRnx2</strain>
    </source>
</reference>
<dbReference type="EMBL" id="BK015724">
    <property type="protein sequence ID" value="DAE22036.1"/>
    <property type="molecule type" value="Genomic_DNA"/>
</dbReference>
<protein>
    <submittedName>
        <fullName evidence="1">Uncharacterized protein</fullName>
    </submittedName>
</protein>